<organism evidence="2 3">
    <name type="scientific">Marchantia polymorpha</name>
    <name type="common">Common liverwort</name>
    <name type="synonym">Marchantia aquatica</name>
    <dbReference type="NCBI Taxonomy" id="3197"/>
    <lineage>
        <taxon>Eukaryota</taxon>
        <taxon>Viridiplantae</taxon>
        <taxon>Streptophyta</taxon>
        <taxon>Embryophyta</taxon>
        <taxon>Marchantiophyta</taxon>
        <taxon>Marchantiopsida</taxon>
        <taxon>Marchantiidae</taxon>
        <taxon>Marchantiales</taxon>
        <taxon>Marchantiaceae</taxon>
        <taxon>Marchantia</taxon>
    </lineage>
</organism>
<accession>A0A2R6WZT2</accession>
<feature type="transmembrane region" description="Helical" evidence="1">
    <location>
        <begin position="54"/>
        <end position="73"/>
    </location>
</feature>
<keyword evidence="1" id="KW-1133">Transmembrane helix</keyword>
<name>A0A2R6WZT2_MARPO</name>
<keyword evidence="1" id="KW-0472">Membrane</keyword>
<dbReference type="AlphaFoldDB" id="A0A2R6WZT2"/>
<reference evidence="3" key="1">
    <citation type="journal article" date="2017" name="Cell">
        <title>Insights into land plant evolution garnered from the Marchantia polymorpha genome.</title>
        <authorList>
            <person name="Bowman J.L."/>
            <person name="Kohchi T."/>
            <person name="Yamato K.T."/>
            <person name="Jenkins J."/>
            <person name="Shu S."/>
            <person name="Ishizaki K."/>
            <person name="Yamaoka S."/>
            <person name="Nishihama R."/>
            <person name="Nakamura Y."/>
            <person name="Berger F."/>
            <person name="Adam C."/>
            <person name="Aki S.S."/>
            <person name="Althoff F."/>
            <person name="Araki T."/>
            <person name="Arteaga-Vazquez M.A."/>
            <person name="Balasubrmanian S."/>
            <person name="Barry K."/>
            <person name="Bauer D."/>
            <person name="Boehm C.R."/>
            <person name="Briginshaw L."/>
            <person name="Caballero-Perez J."/>
            <person name="Catarino B."/>
            <person name="Chen F."/>
            <person name="Chiyoda S."/>
            <person name="Chovatia M."/>
            <person name="Davies K.M."/>
            <person name="Delmans M."/>
            <person name="Demura T."/>
            <person name="Dierschke T."/>
            <person name="Dolan L."/>
            <person name="Dorantes-Acosta A.E."/>
            <person name="Eklund D.M."/>
            <person name="Florent S.N."/>
            <person name="Flores-Sandoval E."/>
            <person name="Fujiyama A."/>
            <person name="Fukuzawa H."/>
            <person name="Galik B."/>
            <person name="Grimanelli D."/>
            <person name="Grimwood J."/>
            <person name="Grossniklaus U."/>
            <person name="Hamada T."/>
            <person name="Haseloff J."/>
            <person name="Hetherington A.J."/>
            <person name="Higo A."/>
            <person name="Hirakawa Y."/>
            <person name="Hundley H.N."/>
            <person name="Ikeda Y."/>
            <person name="Inoue K."/>
            <person name="Inoue S.I."/>
            <person name="Ishida S."/>
            <person name="Jia Q."/>
            <person name="Kakita M."/>
            <person name="Kanazawa T."/>
            <person name="Kawai Y."/>
            <person name="Kawashima T."/>
            <person name="Kennedy M."/>
            <person name="Kinose K."/>
            <person name="Kinoshita T."/>
            <person name="Kohara Y."/>
            <person name="Koide E."/>
            <person name="Komatsu K."/>
            <person name="Kopischke S."/>
            <person name="Kubo M."/>
            <person name="Kyozuka J."/>
            <person name="Lagercrantz U."/>
            <person name="Lin S.S."/>
            <person name="Lindquist E."/>
            <person name="Lipzen A.M."/>
            <person name="Lu C.W."/>
            <person name="De Luna E."/>
            <person name="Martienssen R.A."/>
            <person name="Minamino N."/>
            <person name="Mizutani M."/>
            <person name="Mizutani M."/>
            <person name="Mochizuki N."/>
            <person name="Monte I."/>
            <person name="Mosher R."/>
            <person name="Nagasaki H."/>
            <person name="Nakagami H."/>
            <person name="Naramoto S."/>
            <person name="Nishitani K."/>
            <person name="Ohtani M."/>
            <person name="Okamoto T."/>
            <person name="Okumura M."/>
            <person name="Phillips J."/>
            <person name="Pollak B."/>
            <person name="Reinders A."/>
            <person name="Rovekamp M."/>
            <person name="Sano R."/>
            <person name="Sawa S."/>
            <person name="Schmid M.W."/>
            <person name="Shirakawa M."/>
            <person name="Solano R."/>
            <person name="Spunde A."/>
            <person name="Suetsugu N."/>
            <person name="Sugano S."/>
            <person name="Sugiyama A."/>
            <person name="Sun R."/>
            <person name="Suzuki Y."/>
            <person name="Takenaka M."/>
            <person name="Takezawa D."/>
            <person name="Tomogane H."/>
            <person name="Tsuzuki M."/>
            <person name="Ueda T."/>
            <person name="Umeda M."/>
            <person name="Ward J.M."/>
            <person name="Watanabe Y."/>
            <person name="Yazaki K."/>
            <person name="Yokoyama R."/>
            <person name="Yoshitake Y."/>
            <person name="Yotsui I."/>
            <person name="Zachgo S."/>
            <person name="Schmutz J."/>
        </authorList>
    </citation>
    <scope>NUCLEOTIDE SEQUENCE [LARGE SCALE GENOMIC DNA]</scope>
    <source>
        <strain evidence="3">Tak-1</strain>
    </source>
</reference>
<gene>
    <name evidence="2" type="ORF">MARPO_0045s0038</name>
</gene>
<keyword evidence="1" id="KW-0812">Transmembrane</keyword>
<protein>
    <submittedName>
        <fullName evidence="2">Uncharacterized protein</fullName>
    </submittedName>
</protein>
<sequence>MSLGATYKKVFYSRETKRLLLLFATQPSYLATTGMKTPQPIPGATTSSTTLFTMSSYMILHFVEGFVLCLRSVTRSNKFKFVGEVKSSIAKFGLKGMKRLWMWNV</sequence>
<evidence type="ECO:0000313" key="2">
    <source>
        <dbReference type="EMBL" id="PTQ39364.1"/>
    </source>
</evidence>
<evidence type="ECO:0000256" key="1">
    <source>
        <dbReference type="SAM" id="Phobius"/>
    </source>
</evidence>
<dbReference type="Proteomes" id="UP000244005">
    <property type="component" value="Unassembled WGS sequence"/>
</dbReference>
<keyword evidence="3" id="KW-1185">Reference proteome</keyword>
<proteinExistence type="predicted"/>
<dbReference type="EMBL" id="KZ772717">
    <property type="protein sequence ID" value="PTQ39364.1"/>
    <property type="molecule type" value="Genomic_DNA"/>
</dbReference>
<evidence type="ECO:0000313" key="3">
    <source>
        <dbReference type="Proteomes" id="UP000244005"/>
    </source>
</evidence>